<comment type="caution">
    <text evidence="2">The sequence shown here is derived from an EMBL/GenBank/DDBJ whole genome shotgun (WGS) entry which is preliminary data.</text>
</comment>
<dbReference type="VEuPathDB" id="FungiDB:FUN_003191"/>
<dbReference type="AlphaFoldDB" id="A0A2I1GUM2"/>
<dbReference type="InterPro" id="IPR058210">
    <property type="entry name" value="SACS/Nov_dom"/>
</dbReference>
<dbReference type="Pfam" id="PF25794">
    <property type="entry name" value="SACS"/>
    <property type="match status" value="1"/>
</dbReference>
<dbReference type="Proteomes" id="UP000234323">
    <property type="component" value="Unassembled WGS sequence"/>
</dbReference>
<dbReference type="NCBIfam" id="NF047352">
    <property type="entry name" value="P_loop_sacsin"/>
    <property type="match status" value="1"/>
</dbReference>
<proteinExistence type="predicted"/>
<evidence type="ECO:0000259" key="1">
    <source>
        <dbReference type="Pfam" id="PF25794"/>
    </source>
</evidence>
<evidence type="ECO:0000313" key="2">
    <source>
        <dbReference type="EMBL" id="PKY50265.1"/>
    </source>
</evidence>
<sequence length="213" mass="25167">MGREFRPREPYTHRLRKILEEYPDGSQILREILQNSDDAKSTEQVFILDHNTYPSNRLIKPDLVNYERANLKLGRYQGPALLAKNNTIFEERDFHSLLKLADSEKQDQFDKIGVMGVGFNSIYHITDSPSFITGDKYVILDPHEWYFRGGVEFDHVKYGLAEYYPDQFAPFRIPCNKNFEGTIFRYPLRDSDESEISKKIYTTDEIKEMFRKF</sequence>
<dbReference type="SUPFAM" id="SSF55874">
    <property type="entry name" value="ATPase domain of HSP90 chaperone/DNA topoisomerase II/histidine kinase"/>
    <property type="match status" value="1"/>
</dbReference>
<keyword evidence="3" id="KW-1185">Reference proteome</keyword>
<gene>
    <name evidence="2" type="ORF">RhiirA4_529779</name>
</gene>
<accession>A0A2I1GUM2</accession>
<dbReference type="EMBL" id="LLXI01000849">
    <property type="protein sequence ID" value="PKY50265.1"/>
    <property type="molecule type" value="Genomic_DNA"/>
</dbReference>
<feature type="non-terminal residue" evidence="2">
    <location>
        <position position="213"/>
    </location>
</feature>
<feature type="domain" description="Sacsin/Nov" evidence="1">
    <location>
        <begin position="8"/>
        <end position="213"/>
    </location>
</feature>
<protein>
    <recommendedName>
        <fullName evidence="1">Sacsin/Nov domain-containing protein</fullName>
    </recommendedName>
</protein>
<dbReference type="GO" id="GO:0030544">
    <property type="term" value="F:Hsp70 protein binding"/>
    <property type="evidence" value="ECO:0007669"/>
    <property type="project" value="TreeGrafter"/>
</dbReference>
<dbReference type="PANTHER" id="PTHR15600:SF42">
    <property type="entry name" value="SACSIN"/>
    <property type="match status" value="1"/>
</dbReference>
<organism evidence="2 3">
    <name type="scientific">Rhizophagus irregularis</name>
    <dbReference type="NCBI Taxonomy" id="588596"/>
    <lineage>
        <taxon>Eukaryota</taxon>
        <taxon>Fungi</taxon>
        <taxon>Fungi incertae sedis</taxon>
        <taxon>Mucoromycota</taxon>
        <taxon>Glomeromycotina</taxon>
        <taxon>Glomeromycetes</taxon>
        <taxon>Glomerales</taxon>
        <taxon>Glomeraceae</taxon>
        <taxon>Rhizophagus</taxon>
    </lineage>
</organism>
<dbReference type="InterPro" id="IPR052972">
    <property type="entry name" value="Sacsin_chaperone_reg"/>
</dbReference>
<dbReference type="InterPro" id="IPR036890">
    <property type="entry name" value="HATPase_C_sf"/>
</dbReference>
<dbReference type="PANTHER" id="PTHR15600">
    <property type="entry name" value="SACSIN"/>
    <property type="match status" value="1"/>
</dbReference>
<evidence type="ECO:0000313" key="3">
    <source>
        <dbReference type="Proteomes" id="UP000234323"/>
    </source>
</evidence>
<reference evidence="2 3" key="1">
    <citation type="submission" date="2015-10" db="EMBL/GenBank/DDBJ databases">
        <title>Genome analyses suggest a sexual origin of heterokaryosis in a supposedly ancient asexual fungus.</title>
        <authorList>
            <person name="Ropars J."/>
            <person name="Sedzielewska K."/>
            <person name="Noel J."/>
            <person name="Charron P."/>
            <person name="Farinelli L."/>
            <person name="Marton T."/>
            <person name="Kruger M."/>
            <person name="Pelin A."/>
            <person name="Brachmann A."/>
            <person name="Corradi N."/>
        </authorList>
    </citation>
    <scope>NUCLEOTIDE SEQUENCE [LARGE SCALE GENOMIC DNA]</scope>
    <source>
        <strain evidence="2 3">A4</strain>
    </source>
</reference>
<dbReference type="Gene3D" id="3.30.565.10">
    <property type="entry name" value="Histidine kinase-like ATPase, C-terminal domain"/>
    <property type="match status" value="1"/>
</dbReference>
<name>A0A2I1GUM2_9GLOM</name>
<dbReference type="VEuPathDB" id="FungiDB:RhiirA1_345061"/>